<reference evidence="1 2" key="2">
    <citation type="journal article" date="2022" name="Mol. Ecol. Resour.">
        <title>The genomes of chicory, endive, great burdock and yacon provide insights into Asteraceae paleo-polyploidization history and plant inulin production.</title>
        <authorList>
            <person name="Fan W."/>
            <person name="Wang S."/>
            <person name="Wang H."/>
            <person name="Wang A."/>
            <person name="Jiang F."/>
            <person name="Liu H."/>
            <person name="Zhao H."/>
            <person name="Xu D."/>
            <person name="Zhang Y."/>
        </authorList>
    </citation>
    <scope>NUCLEOTIDE SEQUENCE [LARGE SCALE GENOMIC DNA]</scope>
    <source>
        <strain evidence="2">cv. Niubang</strain>
    </source>
</reference>
<name>A0ACB8ZIJ0_ARCLA</name>
<comment type="caution">
    <text evidence="1">The sequence shown here is derived from an EMBL/GenBank/DDBJ whole genome shotgun (WGS) entry which is preliminary data.</text>
</comment>
<reference evidence="2" key="1">
    <citation type="journal article" date="2022" name="Mol. Ecol. Resour.">
        <title>The genomes of chicory, endive, great burdock and yacon provide insights into Asteraceae palaeo-polyploidization history and plant inulin production.</title>
        <authorList>
            <person name="Fan W."/>
            <person name="Wang S."/>
            <person name="Wang H."/>
            <person name="Wang A."/>
            <person name="Jiang F."/>
            <person name="Liu H."/>
            <person name="Zhao H."/>
            <person name="Xu D."/>
            <person name="Zhang Y."/>
        </authorList>
    </citation>
    <scope>NUCLEOTIDE SEQUENCE [LARGE SCALE GENOMIC DNA]</scope>
    <source>
        <strain evidence="2">cv. Niubang</strain>
    </source>
</reference>
<organism evidence="1 2">
    <name type="scientific">Arctium lappa</name>
    <name type="common">Greater burdock</name>
    <name type="synonym">Lappa major</name>
    <dbReference type="NCBI Taxonomy" id="4217"/>
    <lineage>
        <taxon>Eukaryota</taxon>
        <taxon>Viridiplantae</taxon>
        <taxon>Streptophyta</taxon>
        <taxon>Embryophyta</taxon>
        <taxon>Tracheophyta</taxon>
        <taxon>Spermatophyta</taxon>
        <taxon>Magnoliopsida</taxon>
        <taxon>eudicotyledons</taxon>
        <taxon>Gunneridae</taxon>
        <taxon>Pentapetalae</taxon>
        <taxon>asterids</taxon>
        <taxon>campanulids</taxon>
        <taxon>Asterales</taxon>
        <taxon>Asteraceae</taxon>
        <taxon>Carduoideae</taxon>
        <taxon>Cardueae</taxon>
        <taxon>Arctiinae</taxon>
        <taxon>Arctium</taxon>
    </lineage>
</organism>
<dbReference type="EMBL" id="CM042056">
    <property type="protein sequence ID" value="KAI3697637.1"/>
    <property type="molecule type" value="Genomic_DNA"/>
</dbReference>
<evidence type="ECO:0000313" key="2">
    <source>
        <dbReference type="Proteomes" id="UP001055879"/>
    </source>
</evidence>
<gene>
    <name evidence="1" type="ORF">L6452_30732</name>
</gene>
<accession>A0ACB8ZIJ0</accession>
<proteinExistence type="predicted"/>
<dbReference type="Proteomes" id="UP001055879">
    <property type="component" value="Linkage Group LG10"/>
</dbReference>
<sequence>MNKGQERSPDLVPSSSTMAEQYDDSALDGVAANVKLLLKLVLDHKDACQTHKNDGRRMLRVAGMMTILDMVQTRIQKCQSFGIKRGALRRCNSDIRNCPGHYEKEKGSSMEMVTVDDKDQKLKRELSGSIAARKSLEIMCSSLGKEKEIMMGELARKAHELAEMEDHINNLKAQNDTLLEKVKDCAEVYEPEHKEAQGNTALQVRNKTLSDQLMRSLNGYRIMKRKLIEAHEENLLMQSTMEEIGTKVGVSLEKIRKYRQNHDEHSEELADIEEGISELEHMSKCLDVGDRKHGMKQGERGSKINARSLFSLEKD</sequence>
<protein>
    <submittedName>
        <fullName evidence="1">Uncharacterized protein</fullName>
    </submittedName>
</protein>
<evidence type="ECO:0000313" key="1">
    <source>
        <dbReference type="EMBL" id="KAI3697637.1"/>
    </source>
</evidence>
<keyword evidence="2" id="KW-1185">Reference proteome</keyword>